<name>A0ABD1DML6_CULPP</name>
<evidence type="ECO:0000256" key="1">
    <source>
        <dbReference type="ARBA" id="ARBA00004613"/>
    </source>
</evidence>
<proteinExistence type="predicted"/>
<evidence type="ECO:0000259" key="3">
    <source>
        <dbReference type="SMART" id="SM00198"/>
    </source>
</evidence>
<dbReference type="PANTHER" id="PTHR10334">
    <property type="entry name" value="CYSTEINE-RICH SECRETORY PROTEIN-RELATED"/>
    <property type="match status" value="1"/>
</dbReference>
<dbReference type="Gene3D" id="3.40.33.10">
    <property type="entry name" value="CAP"/>
    <property type="match status" value="1"/>
</dbReference>
<feature type="domain" description="SCP" evidence="3">
    <location>
        <begin position="3"/>
        <end position="164"/>
    </location>
</feature>
<evidence type="ECO:0000256" key="2">
    <source>
        <dbReference type="ARBA" id="ARBA00022525"/>
    </source>
</evidence>
<dbReference type="Pfam" id="PF00188">
    <property type="entry name" value="CAP"/>
    <property type="match status" value="1"/>
</dbReference>
<protein>
    <recommendedName>
        <fullName evidence="3">SCP domain-containing protein</fullName>
    </recommendedName>
</protein>
<dbReference type="CDD" id="cd05380">
    <property type="entry name" value="CAP_euk"/>
    <property type="match status" value="1"/>
</dbReference>
<evidence type="ECO:0000313" key="4">
    <source>
        <dbReference type="EMBL" id="KAL1400772.1"/>
    </source>
</evidence>
<dbReference type="Proteomes" id="UP001562425">
    <property type="component" value="Unassembled WGS sequence"/>
</dbReference>
<evidence type="ECO:0000313" key="5">
    <source>
        <dbReference type="Proteomes" id="UP001562425"/>
    </source>
</evidence>
<dbReference type="InterPro" id="IPR035940">
    <property type="entry name" value="CAP_sf"/>
</dbReference>
<accession>A0ABD1DML6</accession>
<reference evidence="4 5" key="1">
    <citation type="submission" date="2024-05" db="EMBL/GenBank/DDBJ databases">
        <title>Culex pipiens pipiens assembly and annotation.</title>
        <authorList>
            <person name="Alout H."/>
            <person name="Durand T."/>
        </authorList>
    </citation>
    <scope>NUCLEOTIDE SEQUENCE [LARGE SCALE GENOMIC DNA]</scope>
    <source>
        <strain evidence="4">HA-2024</strain>
        <tissue evidence="4">Whole body</tissue>
    </source>
</reference>
<sequence>MRNSMKRVLLHEHNRLRAQVASGDLRGYSPASRMPTLIWDGQLQFVAGCNARLCRFEHDKCRSTVQFRWAGQNLAMKSLFGRWRSVRVNQMLQEFVRGWFAEHKDANQAIIDRFPAKYKGPDIGHFTQLVSDRTWKVGCAMVRFSDRAIHYYLVCNYSFINIVDQPIYVKGKPCSRCQLKCNRKYPALCRVGEKIASKP</sequence>
<dbReference type="SMART" id="SM00198">
    <property type="entry name" value="SCP"/>
    <property type="match status" value="1"/>
</dbReference>
<dbReference type="AlphaFoldDB" id="A0ABD1DML6"/>
<keyword evidence="5" id="KW-1185">Reference proteome</keyword>
<dbReference type="SUPFAM" id="SSF55797">
    <property type="entry name" value="PR-1-like"/>
    <property type="match status" value="1"/>
</dbReference>
<dbReference type="EMBL" id="JBEHCU010005135">
    <property type="protein sequence ID" value="KAL1400772.1"/>
    <property type="molecule type" value="Genomic_DNA"/>
</dbReference>
<gene>
    <name evidence="4" type="ORF">pipiens_007149</name>
</gene>
<keyword evidence="2" id="KW-0964">Secreted</keyword>
<dbReference type="GO" id="GO:0005576">
    <property type="term" value="C:extracellular region"/>
    <property type="evidence" value="ECO:0007669"/>
    <property type="project" value="UniProtKB-SubCell"/>
</dbReference>
<comment type="subcellular location">
    <subcellularLocation>
        <location evidence="1">Secreted</location>
    </subcellularLocation>
</comment>
<organism evidence="4 5">
    <name type="scientific">Culex pipiens pipiens</name>
    <name type="common">Northern house mosquito</name>
    <dbReference type="NCBI Taxonomy" id="38569"/>
    <lineage>
        <taxon>Eukaryota</taxon>
        <taxon>Metazoa</taxon>
        <taxon>Ecdysozoa</taxon>
        <taxon>Arthropoda</taxon>
        <taxon>Hexapoda</taxon>
        <taxon>Insecta</taxon>
        <taxon>Pterygota</taxon>
        <taxon>Neoptera</taxon>
        <taxon>Endopterygota</taxon>
        <taxon>Diptera</taxon>
        <taxon>Nematocera</taxon>
        <taxon>Culicoidea</taxon>
        <taxon>Culicidae</taxon>
        <taxon>Culicinae</taxon>
        <taxon>Culicini</taxon>
        <taxon>Culex</taxon>
        <taxon>Culex</taxon>
    </lineage>
</organism>
<comment type="caution">
    <text evidence="4">The sequence shown here is derived from an EMBL/GenBank/DDBJ whole genome shotgun (WGS) entry which is preliminary data.</text>
</comment>
<dbReference type="InterPro" id="IPR014044">
    <property type="entry name" value="CAP_dom"/>
</dbReference>
<dbReference type="InterPro" id="IPR001283">
    <property type="entry name" value="CRISP-related"/>
</dbReference>